<sequence>MENALEFVMPQAEDSTVTTVSFDQSESQDGASNDGETSFASHETAHFTEHHGDHDEFDDLNAITEENEPLWTASTPDDPNQMMEVESTSPNSSKANFRMPLTNLKRRKSPGGAEAQEFHTRVNAKSKVMFSCDVCDLEFCDPKLAVKHISENHIPSMPNLGASSTMNQEPQLIISNPDGVKTQFLMDGQRLSVSTPLNYPKPTQKSKTVPIEAAPKALPWKYRQSEASRKIDHVEVASVPIRGAQPNFQQMRKHGSDEFLREDHLEDQNRNRQLMAPVGNPVVVDAYSSSHTSPLSFPEDVLEADLMGMSKSDKAVTIGEKRFTCEKCNKQFYRKNKLLQHMDGHAAEKMHQCQYCGKRFQFKTSLVHHLNCHSANPRFKCHFCGKILSAHKMLLKHLVKQHGQSVDDELVPVHKCEDCGYKTIYKSDLTKHRRKHTGEKPYRCPICFKEFSDSSILRRHEVVHTGAKPWKCSFCDKAYTLRSTLTNHIKKAHSAWANVNVCTYQNCNKAFATHDEYVKHSKECRGNYQPSPSTASPVSAKETEILIGNSSKQCKFLGTQVPNGDLHKINSGFQIVNVPQNDESKVQIIASLEHSHLEDGITLDDAGRVFTNQQLETIVFDRQLTQSDSNVLQVENGLSQEYRIVGILPENTSRKTMRVPTTSMVPISTYSSTMYDSDMKPVNQISTAYRQMVVQDARQNGHVLNEQIEFAQQNPIVYQDADESKSLIVSSASNGSIHLLQYAEHGCDFQIVELFDKSKVGSLSEAKPSERFMGEAYVDNHLKSSEWCQYNVPRIHVPEGIESMEAKENLAAAEIVDEQINWAFFMSTPGVLISIKEEHQNLVRHISKSMNSHINDYPVMAEIPVVMKTDDENNEVENGALKAWRVWDSLRMACDHKLRLLTVLRLGTEVPLEYEKDFNRWLGEPIYAIIIEDDCWTLNRAGYPCLTKSHQNFISKFVHMDPLIIIETKGMNEELHLRVSYIKNGKWPQWLRNVPDINGYRESGQSVSLMDYLQTPLQPLMDDLESLTYETFEKDPVKYDLYQQAVEKALKAKDLDETIVFMLGAGRGPIVDKILRAAKNVGKRIKVYAIEKNPSAVNILRLKNNELQMWGGNVEIISSDMRDWKPDFKADIIVSELLGSFSCNELSPECLIGANHLLKDDAISIPTWYTSYLAPMTSESLYRAVKKSAKVDRPASFTFECNYVVNMNNKLILGEEKEVFSFSHPKAFMKGGNSFDQRACLSWKLASEARVHGFAGYFHCCLYDDVFMSITPKHHSPKMFSWFPVFFPIETPMKVRAGETLTVHMWRCTRKRDAKTWYEWRVTSPDVTRTFNPAGRAQSIGSHS</sequence>
<dbReference type="SMART" id="SM00355">
    <property type="entry name" value="ZnF_C2H2"/>
    <property type="match status" value="8"/>
</dbReference>
<dbReference type="PANTHER" id="PTHR10738">
    <property type="entry name" value="PROTEIN ARGININE N-METHYLTRANSFERASE 5"/>
    <property type="match status" value="1"/>
</dbReference>
<dbReference type="InterPro" id="IPR035075">
    <property type="entry name" value="PRMT5"/>
</dbReference>
<feature type="domain" description="C2H2-type" evidence="9">
    <location>
        <begin position="442"/>
        <end position="469"/>
    </location>
</feature>
<dbReference type="CDD" id="cd02440">
    <property type="entry name" value="AdoMet_MTases"/>
    <property type="match status" value="1"/>
</dbReference>
<evidence type="ECO:0000313" key="11">
    <source>
        <dbReference type="Proteomes" id="UP001158576"/>
    </source>
</evidence>
<dbReference type="Pfam" id="PF00096">
    <property type="entry name" value="zf-C2H2"/>
    <property type="match status" value="3"/>
</dbReference>
<organism evidence="10 11">
    <name type="scientific">Oikopleura dioica</name>
    <name type="common">Tunicate</name>
    <dbReference type="NCBI Taxonomy" id="34765"/>
    <lineage>
        <taxon>Eukaryota</taxon>
        <taxon>Metazoa</taxon>
        <taxon>Chordata</taxon>
        <taxon>Tunicata</taxon>
        <taxon>Appendicularia</taxon>
        <taxon>Copelata</taxon>
        <taxon>Oikopleuridae</taxon>
        <taxon>Oikopleura</taxon>
    </lineage>
</organism>
<keyword evidence="2 7" id="KW-0808">Transferase</keyword>
<accession>A0ABN7SES1</accession>
<dbReference type="PROSITE" id="PS50157">
    <property type="entry name" value="ZINC_FINGER_C2H2_2"/>
    <property type="match status" value="6"/>
</dbReference>
<evidence type="ECO:0000259" key="9">
    <source>
        <dbReference type="PROSITE" id="PS50157"/>
    </source>
</evidence>
<dbReference type="Gene3D" id="3.30.160.60">
    <property type="entry name" value="Classic Zinc Finger"/>
    <property type="match status" value="5"/>
</dbReference>
<proteinExistence type="predicted"/>
<dbReference type="Pfam" id="PF05185">
    <property type="entry name" value="PRMT5"/>
    <property type="match status" value="1"/>
</dbReference>
<evidence type="ECO:0000256" key="1">
    <source>
        <dbReference type="ARBA" id="ARBA00022603"/>
    </source>
</evidence>
<dbReference type="InterPro" id="IPR036236">
    <property type="entry name" value="Znf_C2H2_sf"/>
</dbReference>
<dbReference type="PROSITE" id="PS51678">
    <property type="entry name" value="SAM_MT_PRMT"/>
    <property type="match status" value="1"/>
</dbReference>
<feature type="domain" description="C2H2-type" evidence="9">
    <location>
        <begin position="470"/>
        <end position="494"/>
    </location>
</feature>
<feature type="compositionally biased region" description="Basic and acidic residues" evidence="8">
    <location>
        <begin position="43"/>
        <end position="54"/>
    </location>
</feature>
<keyword evidence="6" id="KW-0863">Zinc-finger</keyword>
<protein>
    <submittedName>
        <fullName evidence="10">Oidioi.mRNA.OKI2018_I69.XSR.g14752.t1.cds</fullName>
    </submittedName>
</protein>
<dbReference type="Gene3D" id="3.20.20.150">
    <property type="entry name" value="Divalent-metal-dependent TIM barrel enzymes"/>
    <property type="match status" value="1"/>
</dbReference>
<name>A0ABN7SES1_OIKDI</name>
<reference evidence="10 11" key="1">
    <citation type="submission" date="2021-04" db="EMBL/GenBank/DDBJ databases">
        <authorList>
            <person name="Bliznina A."/>
        </authorList>
    </citation>
    <scope>NUCLEOTIDE SEQUENCE [LARGE SCALE GENOMIC DNA]</scope>
</reference>
<dbReference type="InterPro" id="IPR029063">
    <property type="entry name" value="SAM-dependent_MTases_sf"/>
</dbReference>
<feature type="domain" description="C2H2-type" evidence="9">
    <location>
        <begin position="379"/>
        <end position="402"/>
    </location>
</feature>
<evidence type="ECO:0000256" key="4">
    <source>
        <dbReference type="ARBA" id="ARBA00047384"/>
    </source>
</evidence>
<feature type="domain" description="C2H2-type" evidence="9">
    <location>
        <begin position="351"/>
        <end position="378"/>
    </location>
</feature>
<keyword evidence="3 7" id="KW-0949">S-adenosyl-L-methionine</keyword>
<evidence type="ECO:0000256" key="3">
    <source>
        <dbReference type="ARBA" id="ARBA00022691"/>
    </source>
</evidence>
<dbReference type="InterPro" id="IPR013087">
    <property type="entry name" value="Znf_C2H2_type"/>
</dbReference>
<dbReference type="InterPro" id="IPR035247">
    <property type="entry name" value="PRMT5_TIM"/>
</dbReference>
<dbReference type="Gene3D" id="3.40.50.150">
    <property type="entry name" value="Vaccinia Virus protein VP39"/>
    <property type="match status" value="1"/>
</dbReference>
<dbReference type="Proteomes" id="UP001158576">
    <property type="component" value="Chromosome XSR"/>
</dbReference>
<gene>
    <name evidence="10" type="ORF">OKIOD_LOCUS6310</name>
</gene>
<dbReference type="EMBL" id="OU015569">
    <property type="protein sequence ID" value="CAG5096729.1"/>
    <property type="molecule type" value="Genomic_DNA"/>
</dbReference>
<feature type="region of interest" description="Disordered" evidence="8">
    <location>
        <begin position="1"/>
        <end position="55"/>
    </location>
</feature>
<evidence type="ECO:0000256" key="6">
    <source>
        <dbReference type="PROSITE-ProRule" id="PRU00042"/>
    </source>
</evidence>
<keyword evidence="6" id="KW-0862">Zinc</keyword>
<feature type="region of interest" description="Disordered" evidence="8">
    <location>
        <begin position="70"/>
        <end position="96"/>
    </location>
</feature>
<dbReference type="Gene3D" id="2.70.160.11">
    <property type="entry name" value="Hnrnp arginine n-methyltransferase1"/>
    <property type="match status" value="1"/>
</dbReference>
<dbReference type="Pfam" id="PF17285">
    <property type="entry name" value="PRMT5_TIM"/>
    <property type="match status" value="1"/>
</dbReference>
<keyword evidence="6" id="KW-0479">Metal-binding</keyword>
<feature type="compositionally biased region" description="Polar residues" evidence="8">
    <location>
        <begin position="13"/>
        <end position="41"/>
    </location>
</feature>
<dbReference type="SUPFAM" id="SSF57667">
    <property type="entry name" value="beta-beta-alpha zinc fingers"/>
    <property type="match status" value="3"/>
</dbReference>
<evidence type="ECO:0000256" key="8">
    <source>
        <dbReference type="SAM" id="MobiDB-lite"/>
    </source>
</evidence>
<dbReference type="InterPro" id="IPR035248">
    <property type="entry name" value="PRMT5_C"/>
</dbReference>
<comment type="catalytic activity">
    <reaction evidence="4">
        <text>L-arginyl-[protein] + 2 S-adenosyl-L-methionine = N(omega),N(omega)-dimethyl-L-arginyl-[protein] + 2 S-adenosyl-L-homocysteine + 2 H(+)</text>
        <dbReference type="Rhea" id="RHEA:48096"/>
        <dbReference type="Rhea" id="RHEA-COMP:10532"/>
        <dbReference type="Rhea" id="RHEA-COMP:11991"/>
        <dbReference type="ChEBI" id="CHEBI:15378"/>
        <dbReference type="ChEBI" id="CHEBI:29965"/>
        <dbReference type="ChEBI" id="CHEBI:57856"/>
        <dbReference type="ChEBI" id="CHEBI:59789"/>
        <dbReference type="ChEBI" id="CHEBI:61897"/>
        <dbReference type="EC" id="2.1.1.319"/>
    </reaction>
    <physiologicalReaction direction="left-to-right" evidence="4">
        <dbReference type="Rhea" id="RHEA:48097"/>
    </physiologicalReaction>
</comment>
<evidence type="ECO:0000256" key="7">
    <source>
        <dbReference type="PROSITE-ProRule" id="PRU01015"/>
    </source>
</evidence>
<feature type="compositionally biased region" description="Polar residues" evidence="8">
    <location>
        <begin position="86"/>
        <end position="95"/>
    </location>
</feature>
<keyword evidence="1 7" id="KW-0489">Methyltransferase</keyword>
<dbReference type="PANTHER" id="PTHR10738:SF0">
    <property type="entry name" value="PROTEIN ARGININE N-METHYLTRANSFERASE 5"/>
    <property type="match status" value="1"/>
</dbReference>
<evidence type="ECO:0000313" key="10">
    <source>
        <dbReference type="EMBL" id="CAG5096729.1"/>
    </source>
</evidence>
<dbReference type="SUPFAM" id="SSF53335">
    <property type="entry name" value="S-adenosyl-L-methionine-dependent methyltransferases"/>
    <property type="match status" value="1"/>
</dbReference>
<evidence type="ECO:0000256" key="2">
    <source>
        <dbReference type="ARBA" id="ARBA00022679"/>
    </source>
</evidence>
<evidence type="ECO:0000256" key="5">
    <source>
        <dbReference type="ARBA" id="ARBA00049303"/>
    </source>
</evidence>
<feature type="domain" description="C2H2-type" evidence="9">
    <location>
        <begin position="323"/>
        <end position="350"/>
    </location>
</feature>
<keyword evidence="11" id="KW-1185">Reference proteome</keyword>
<comment type="catalytic activity">
    <reaction evidence="5">
        <text>L-arginyl-[protein] + S-adenosyl-L-methionine = N(omega)-methyl-L-arginyl-[protein] + S-adenosyl-L-homocysteine + H(+)</text>
        <dbReference type="Rhea" id="RHEA:48100"/>
        <dbReference type="Rhea" id="RHEA-COMP:10532"/>
        <dbReference type="Rhea" id="RHEA-COMP:11990"/>
        <dbReference type="ChEBI" id="CHEBI:15378"/>
        <dbReference type="ChEBI" id="CHEBI:29965"/>
        <dbReference type="ChEBI" id="CHEBI:57856"/>
        <dbReference type="ChEBI" id="CHEBI:59789"/>
        <dbReference type="ChEBI" id="CHEBI:65280"/>
    </reaction>
    <physiologicalReaction direction="left-to-right" evidence="5">
        <dbReference type="Rhea" id="RHEA:48101"/>
    </physiologicalReaction>
</comment>
<dbReference type="PROSITE" id="PS00028">
    <property type="entry name" value="ZINC_FINGER_C2H2_1"/>
    <property type="match status" value="6"/>
</dbReference>
<dbReference type="InterPro" id="IPR025799">
    <property type="entry name" value="Arg_MeTrfase"/>
</dbReference>
<feature type="domain" description="C2H2-type" evidence="9">
    <location>
        <begin position="414"/>
        <end position="441"/>
    </location>
</feature>
<dbReference type="Pfam" id="PF17286">
    <property type="entry name" value="PRMT5_C"/>
    <property type="match status" value="1"/>
</dbReference>